<keyword evidence="3" id="KW-1185">Reference proteome</keyword>
<dbReference type="EMBL" id="CAJVPV010061993">
    <property type="protein sequence ID" value="CAG8791491.1"/>
    <property type="molecule type" value="Genomic_DNA"/>
</dbReference>
<reference evidence="2" key="1">
    <citation type="submission" date="2021-06" db="EMBL/GenBank/DDBJ databases">
        <authorList>
            <person name="Kallberg Y."/>
            <person name="Tangrot J."/>
            <person name="Rosling A."/>
        </authorList>
    </citation>
    <scope>NUCLEOTIDE SEQUENCE</scope>
    <source>
        <strain evidence="2">CL551</strain>
    </source>
</reference>
<accession>A0A9N9P4Z6</accession>
<gene>
    <name evidence="2" type="ORF">AMORRO_LOCUS18183</name>
</gene>
<keyword evidence="1" id="KW-0472">Membrane</keyword>
<keyword evidence="1" id="KW-0812">Transmembrane</keyword>
<sequence length="116" mass="13209">SMSKGTDEKKSTSIKTWKNEKAIANGILEKKKKSLWSRTANYIIGRQIELPLKIISVIILSYLAIPESYNPLSRFLFLSYPIPSTDTNGESTVVYGKGFWDFALIAFWIIVFTLTR</sequence>
<dbReference type="OrthoDB" id="537032at2759"/>
<feature type="transmembrane region" description="Helical" evidence="1">
    <location>
        <begin position="98"/>
        <end position="115"/>
    </location>
</feature>
<evidence type="ECO:0000313" key="2">
    <source>
        <dbReference type="EMBL" id="CAG8791491.1"/>
    </source>
</evidence>
<feature type="non-terminal residue" evidence="2">
    <location>
        <position position="1"/>
    </location>
</feature>
<dbReference type="AlphaFoldDB" id="A0A9N9P4Z6"/>
<organism evidence="2 3">
    <name type="scientific">Acaulospora morrowiae</name>
    <dbReference type="NCBI Taxonomy" id="94023"/>
    <lineage>
        <taxon>Eukaryota</taxon>
        <taxon>Fungi</taxon>
        <taxon>Fungi incertae sedis</taxon>
        <taxon>Mucoromycota</taxon>
        <taxon>Glomeromycotina</taxon>
        <taxon>Glomeromycetes</taxon>
        <taxon>Diversisporales</taxon>
        <taxon>Acaulosporaceae</taxon>
        <taxon>Acaulospora</taxon>
    </lineage>
</organism>
<name>A0A9N9P4Z6_9GLOM</name>
<comment type="caution">
    <text evidence="2">The sequence shown here is derived from an EMBL/GenBank/DDBJ whole genome shotgun (WGS) entry which is preliminary data.</text>
</comment>
<dbReference type="Proteomes" id="UP000789342">
    <property type="component" value="Unassembled WGS sequence"/>
</dbReference>
<keyword evidence="1" id="KW-1133">Transmembrane helix</keyword>
<feature type="transmembrane region" description="Helical" evidence="1">
    <location>
        <begin position="48"/>
        <end position="65"/>
    </location>
</feature>
<feature type="non-terminal residue" evidence="2">
    <location>
        <position position="116"/>
    </location>
</feature>
<protein>
    <submittedName>
        <fullName evidence="2">5652_t:CDS:1</fullName>
    </submittedName>
</protein>
<evidence type="ECO:0000256" key="1">
    <source>
        <dbReference type="SAM" id="Phobius"/>
    </source>
</evidence>
<proteinExistence type="predicted"/>
<evidence type="ECO:0000313" key="3">
    <source>
        <dbReference type="Proteomes" id="UP000789342"/>
    </source>
</evidence>